<keyword evidence="3" id="KW-1185">Reference proteome</keyword>
<proteinExistence type="predicted"/>
<feature type="transmembrane region" description="Helical" evidence="1">
    <location>
        <begin position="9"/>
        <end position="28"/>
    </location>
</feature>
<keyword evidence="1" id="KW-0472">Membrane</keyword>
<dbReference type="AlphaFoldDB" id="A0A2M9B9Y0"/>
<keyword evidence="1" id="KW-1133">Transmembrane helix</keyword>
<evidence type="ECO:0000313" key="3">
    <source>
        <dbReference type="Proteomes" id="UP000228535"/>
    </source>
</evidence>
<evidence type="ECO:0000313" key="2">
    <source>
        <dbReference type="EMBL" id="PJJ54749.1"/>
    </source>
</evidence>
<comment type="caution">
    <text evidence="2">The sequence shown here is derived from an EMBL/GenBank/DDBJ whole genome shotgun (WGS) entry which is preliminary data.</text>
</comment>
<dbReference type="EMBL" id="PGFA01000002">
    <property type="protein sequence ID" value="PJJ54749.1"/>
    <property type="molecule type" value="Genomic_DNA"/>
</dbReference>
<keyword evidence="1" id="KW-0812">Transmembrane</keyword>
<reference evidence="2 3" key="1">
    <citation type="submission" date="2017-11" db="EMBL/GenBank/DDBJ databases">
        <title>Genomic Encyclopedia of Archaeal and Bacterial Type Strains, Phase II (KMG-II): From Individual Species to Whole Genera.</title>
        <authorList>
            <person name="Goeker M."/>
        </authorList>
    </citation>
    <scope>NUCLEOTIDE SEQUENCE [LARGE SCALE GENOMIC DNA]</scope>
    <source>
        <strain evidence="2 3">DSM 11115</strain>
    </source>
</reference>
<feature type="transmembrane region" description="Helical" evidence="1">
    <location>
        <begin position="34"/>
        <end position="51"/>
    </location>
</feature>
<name>A0A2M9B9Y0_9BACT</name>
<sequence>MPLLELFRYWYAYAFAAIVYQLTIRILFPQKRPWFVYLLLGGVPLALSFAASRAQGRISQDKLASWALYTLMALVYDFLYYRYFVKVRPQPPRASAPLPS</sequence>
<dbReference type="Proteomes" id="UP000228535">
    <property type="component" value="Unassembled WGS sequence"/>
</dbReference>
<organism evidence="2 3">
    <name type="scientific">Hymenobacter chitinivorans DSM 11115</name>
    <dbReference type="NCBI Taxonomy" id="1121954"/>
    <lineage>
        <taxon>Bacteria</taxon>
        <taxon>Pseudomonadati</taxon>
        <taxon>Bacteroidota</taxon>
        <taxon>Cytophagia</taxon>
        <taxon>Cytophagales</taxon>
        <taxon>Hymenobacteraceae</taxon>
        <taxon>Hymenobacter</taxon>
    </lineage>
</organism>
<evidence type="ECO:0000256" key="1">
    <source>
        <dbReference type="SAM" id="Phobius"/>
    </source>
</evidence>
<feature type="transmembrane region" description="Helical" evidence="1">
    <location>
        <begin position="63"/>
        <end position="83"/>
    </location>
</feature>
<accession>A0A2M9B9Y0</accession>
<protein>
    <submittedName>
        <fullName evidence="2">Uncharacterized protein</fullName>
    </submittedName>
</protein>
<gene>
    <name evidence="2" type="ORF">CLV45_3095</name>
</gene>